<proteinExistence type="predicted"/>
<organism evidence="2">
    <name type="scientific">uncultured Actinomycetospora sp</name>
    <dbReference type="NCBI Taxonomy" id="1135996"/>
    <lineage>
        <taxon>Bacteria</taxon>
        <taxon>Bacillati</taxon>
        <taxon>Actinomycetota</taxon>
        <taxon>Actinomycetes</taxon>
        <taxon>Pseudonocardiales</taxon>
        <taxon>Pseudonocardiaceae</taxon>
        <taxon>Actinomycetospora</taxon>
        <taxon>environmental samples</taxon>
    </lineage>
</organism>
<evidence type="ECO:0000313" key="2">
    <source>
        <dbReference type="EMBL" id="CAA9219364.1"/>
    </source>
</evidence>
<name>A0A6J4HEJ6_9PSEU</name>
<feature type="region of interest" description="Disordered" evidence="1">
    <location>
        <begin position="15"/>
        <end position="105"/>
    </location>
</feature>
<accession>A0A6J4HEJ6</accession>
<feature type="non-terminal residue" evidence="2">
    <location>
        <position position="1"/>
    </location>
</feature>
<feature type="compositionally biased region" description="Basic residues" evidence="1">
    <location>
        <begin position="24"/>
        <end position="39"/>
    </location>
</feature>
<feature type="compositionally biased region" description="Basic residues" evidence="1">
    <location>
        <begin position="50"/>
        <end position="69"/>
    </location>
</feature>
<protein>
    <submittedName>
        <fullName evidence="2">Uncharacterized protein</fullName>
    </submittedName>
</protein>
<sequence length="105" mass="11517">DRRLQRGPLRCRCGRVGGGGRVGLRGRRRRRPRRARVRPAARDLVDVHLGRGRVGRGHGRGAPRHRGGRALRLARLAGAQGRHPPRPHRPDRGEGRPRGGAPAGL</sequence>
<feature type="compositionally biased region" description="Basic and acidic residues" evidence="1">
    <location>
        <begin position="40"/>
        <end position="49"/>
    </location>
</feature>
<feature type="compositionally biased region" description="Low complexity" evidence="1">
    <location>
        <begin position="70"/>
        <end position="82"/>
    </location>
</feature>
<reference evidence="2" key="1">
    <citation type="submission" date="2020-02" db="EMBL/GenBank/DDBJ databases">
        <authorList>
            <person name="Meier V. D."/>
        </authorList>
    </citation>
    <scope>NUCLEOTIDE SEQUENCE</scope>
    <source>
        <strain evidence="2">AVDCRST_MAG54</strain>
    </source>
</reference>
<dbReference type="AlphaFoldDB" id="A0A6J4HEJ6"/>
<evidence type="ECO:0000256" key="1">
    <source>
        <dbReference type="SAM" id="MobiDB-lite"/>
    </source>
</evidence>
<dbReference type="EMBL" id="CADCTH010000068">
    <property type="protein sequence ID" value="CAA9219364.1"/>
    <property type="molecule type" value="Genomic_DNA"/>
</dbReference>
<gene>
    <name evidence="2" type="ORF">AVDCRST_MAG54-493</name>
</gene>
<feature type="non-terminal residue" evidence="2">
    <location>
        <position position="105"/>
    </location>
</feature>
<feature type="compositionally biased region" description="Basic and acidic residues" evidence="1">
    <location>
        <begin position="88"/>
        <end position="97"/>
    </location>
</feature>